<dbReference type="CDD" id="cd03675">
    <property type="entry name" value="NUDIX_Hydrolase"/>
    <property type="match status" value="1"/>
</dbReference>
<keyword evidence="4 6" id="KW-0378">Hydrolase</keyword>
<reference evidence="6 7" key="1">
    <citation type="journal article" date="2013" name="Antonie Van Leeuwenhoek">
        <title>Echinimonas agarilytica gen. nov., sp. nov., a new gammaproteobacterium isolated from the sea urchin Strongylocentrotus intermedius.</title>
        <authorList>
            <person name="Nedashkovskaya O.I."/>
            <person name="Stenkova A.M."/>
            <person name="Zhukova N.V."/>
            <person name="Van Trappen S."/>
            <person name="Lee J.S."/>
            <person name="Kim S.B."/>
        </authorList>
    </citation>
    <scope>NUCLEOTIDE SEQUENCE [LARGE SCALE GENOMIC DNA]</scope>
    <source>
        <strain evidence="6 7">KMM 6351</strain>
    </source>
</reference>
<dbReference type="PANTHER" id="PTHR43736">
    <property type="entry name" value="ADP-RIBOSE PYROPHOSPHATASE"/>
    <property type="match status" value="1"/>
</dbReference>
<evidence type="ECO:0000256" key="2">
    <source>
        <dbReference type="ARBA" id="ARBA00011245"/>
    </source>
</evidence>
<comment type="similarity">
    <text evidence="1 4">Belongs to the Nudix hydrolase family. NudJ subfamily.</text>
</comment>
<evidence type="ECO:0000256" key="4">
    <source>
        <dbReference type="RuleBase" id="RU364043"/>
    </source>
</evidence>
<dbReference type="PROSITE" id="PS51462">
    <property type="entry name" value="NUDIX"/>
    <property type="match status" value="1"/>
</dbReference>
<evidence type="ECO:0000313" key="6">
    <source>
        <dbReference type="EMBL" id="MCM2680772.1"/>
    </source>
</evidence>
<dbReference type="EC" id="3.6.1.-" evidence="4"/>
<dbReference type="InterPro" id="IPR033713">
    <property type="entry name" value="NudJ"/>
</dbReference>
<name>A0AA41W7N4_9GAMM</name>
<dbReference type="GO" id="GO:0017111">
    <property type="term" value="F:ribonucleoside triphosphate phosphatase activity"/>
    <property type="evidence" value="ECO:0007669"/>
    <property type="project" value="InterPro"/>
</dbReference>
<dbReference type="AlphaFoldDB" id="A0AA41W7N4"/>
<keyword evidence="7" id="KW-1185">Reference proteome</keyword>
<dbReference type="GO" id="GO:0004787">
    <property type="term" value="F:thiamine diphosphate phosphatase activity"/>
    <property type="evidence" value="ECO:0007669"/>
    <property type="project" value="InterPro"/>
</dbReference>
<comment type="cofactor">
    <cofactor evidence="4">
        <name>Mg(2+)</name>
        <dbReference type="ChEBI" id="CHEBI:18420"/>
    </cofactor>
</comment>
<keyword evidence="4" id="KW-0460">Magnesium</keyword>
<dbReference type="InterPro" id="IPR015797">
    <property type="entry name" value="NUDIX_hydrolase-like_dom_sf"/>
</dbReference>
<accession>A0AA41W7N4</accession>
<dbReference type="EMBL" id="JAMQGP010000007">
    <property type="protein sequence ID" value="MCM2680772.1"/>
    <property type="molecule type" value="Genomic_DNA"/>
</dbReference>
<dbReference type="InterPro" id="IPR000086">
    <property type="entry name" value="NUDIX_hydrolase_dom"/>
</dbReference>
<comment type="subunit">
    <text evidence="2 4">Monomer.</text>
</comment>
<dbReference type="PANTHER" id="PTHR43736:SF1">
    <property type="entry name" value="DIHYDRONEOPTERIN TRIPHOSPHATE DIPHOSPHATASE"/>
    <property type="match status" value="1"/>
</dbReference>
<evidence type="ECO:0000259" key="5">
    <source>
        <dbReference type="PROSITE" id="PS51462"/>
    </source>
</evidence>
<evidence type="ECO:0000256" key="3">
    <source>
        <dbReference type="ARBA" id="ARBA00015552"/>
    </source>
</evidence>
<gene>
    <name evidence="4" type="primary">nudJ</name>
    <name evidence="6" type="ORF">NAF29_14020</name>
</gene>
<dbReference type="Proteomes" id="UP001165393">
    <property type="component" value="Unassembled WGS sequence"/>
</dbReference>
<dbReference type="Pfam" id="PF00293">
    <property type="entry name" value="NUDIX"/>
    <property type="match status" value="1"/>
</dbReference>
<evidence type="ECO:0000256" key="1">
    <source>
        <dbReference type="ARBA" id="ARBA00007608"/>
    </source>
</evidence>
<dbReference type="GO" id="GO:0017110">
    <property type="term" value="F:nucleoside diphosphate phosphatase activity"/>
    <property type="evidence" value="ECO:0007669"/>
    <property type="project" value="InterPro"/>
</dbReference>
<dbReference type="SUPFAM" id="SSF55811">
    <property type="entry name" value="Nudix"/>
    <property type="match status" value="1"/>
</dbReference>
<proteinExistence type="inferred from homology"/>
<evidence type="ECO:0000313" key="7">
    <source>
        <dbReference type="Proteomes" id="UP001165393"/>
    </source>
</evidence>
<comment type="caution">
    <text evidence="6">The sequence shown here is derived from an EMBL/GenBank/DDBJ whole genome shotgun (WGS) entry which is preliminary data.</text>
</comment>
<dbReference type="Gene3D" id="3.90.79.10">
    <property type="entry name" value="Nucleoside Triphosphate Pyrophosphohydrolase"/>
    <property type="match status" value="1"/>
</dbReference>
<organism evidence="6 7">
    <name type="scientific">Echinimonas agarilytica</name>
    <dbReference type="NCBI Taxonomy" id="1215918"/>
    <lineage>
        <taxon>Bacteria</taxon>
        <taxon>Pseudomonadati</taxon>
        <taxon>Pseudomonadota</taxon>
        <taxon>Gammaproteobacteria</taxon>
        <taxon>Alteromonadales</taxon>
        <taxon>Echinimonadaceae</taxon>
        <taxon>Echinimonas</taxon>
    </lineage>
</organism>
<feature type="domain" description="Nudix hydrolase" evidence="5">
    <location>
        <begin position="4"/>
        <end position="135"/>
    </location>
</feature>
<protein>
    <recommendedName>
        <fullName evidence="3 4">Phosphatase NudJ</fullName>
        <ecNumber evidence="4">3.6.1.-</ecNumber>
    </recommendedName>
</protein>
<sequence>MTERYRPNTTVAWVVKSPEGFLFVEEHKRGQVLFNQPAGHIEADETIIEAAKRELYEETSLRSDPAGLVGIYQFPSNDNSVIYVRFCFYVELDAAPQLHPIDPDITACHWLTLEQLDRKLLRSPYVKQCLVDYMQGQRYPLSILTCSLIN</sequence>
<dbReference type="RefSeq" id="WP_251262253.1">
    <property type="nucleotide sequence ID" value="NZ_JAMQGP010000007.1"/>
</dbReference>